<dbReference type="SUPFAM" id="SSF53800">
    <property type="entry name" value="Chelatase"/>
    <property type="match status" value="1"/>
</dbReference>
<sequence length="327" mass="34316">MLSTLPLPTVRTERPPLPTVAAQAHDGPPPLLVVGHGTRCLPGEEQFRSFIARVTARLATEGVDVAGGLIELAPPPVTDAAADLVALGHRHVVAVPLMLVAAGHAKGDIPAALAREVGRYPGLTYRYGGVLGPDPRVLAALTERLDEVLDRADRAGTHVVLVGRGSTDPDANSEVARAARLLLETAAADGAPLAGVETSFISLAAPGVPAALERCRRLGATRVVVLPLFMFAGVLPNRIVEQTVAWAEVHDVEVRSAGVIGDCDLLAEAVVERYAEAAATAVRSHCDTCMYRVAIRGFEKRVGQPQTPHDHPNDPVTGHGHGHSPRA</sequence>
<feature type="compositionally biased region" description="Basic and acidic residues" evidence="3">
    <location>
        <begin position="302"/>
        <end position="313"/>
    </location>
</feature>
<evidence type="ECO:0000256" key="2">
    <source>
        <dbReference type="ARBA" id="ARBA00023239"/>
    </source>
</evidence>
<dbReference type="CDD" id="cd03414">
    <property type="entry name" value="CbiX_SirB_C"/>
    <property type="match status" value="1"/>
</dbReference>
<evidence type="ECO:0000256" key="3">
    <source>
        <dbReference type="SAM" id="MobiDB-lite"/>
    </source>
</evidence>
<evidence type="ECO:0000313" key="4">
    <source>
        <dbReference type="EMBL" id="UZJ24931.1"/>
    </source>
</evidence>
<dbReference type="InterPro" id="IPR050963">
    <property type="entry name" value="Sirohydro_Cobaltochel/CbiX"/>
</dbReference>
<reference evidence="4" key="1">
    <citation type="submission" date="2022-10" db="EMBL/GenBank/DDBJ databases">
        <title>Rhodococcus sp.75.</title>
        <authorList>
            <person name="Sun M."/>
        </authorList>
    </citation>
    <scope>NUCLEOTIDE SEQUENCE</scope>
    <source>
        <strain evidence="4">75</strain>
    </source>
</reference>
<evidence type="ECO:0000256" key="1">
    <source>
        <dbReference type="ARBA" id="ARBA00022723"/>
    </source>
</evidence>
<keyword evidence="5" id="KW-1185">Reference proteome</keyword>
<dbReference type="Proteomes" id="UP001164965">
    <property type="component" value="Chromosome"/>
</dbReference>
<proteinExistence type="predicted"/>
<dbReference type="InterPro" id="IPR002762">
    <property type="entry name" value="CbiX-like"/>
</dbReference>
<feature type="region of interest" description="Disordered" evidence="3">
    <location>
        <begin position="302"/>
        <end position="327"/>
    </location>
</feature>
<accession>A0ABY6NZY9</accession>
<dbReference type="PANTHER" id="PTHR33542">
    <property type="entry name" value="SIROHYDROCHLORIN FERROCHELATASE, CHLOROPLASTIC"/>
    <property type="match status" value="1"/>
</dbReference>
<dbReference type="PANTHER" id="PTHR33542:SF3">
    <property type="entry name" value="SIROHYDROCHLORIN FERROCHELATASE, CHLOROPLASTIC"/>
    <property type="match status" value="1"/>
</dbReference>
<evidence type="ECO:0000313" key="5">
    <source>
        <dbReference type="Proteomes" id="UP001164965"/>
    </source>
</evidence>
<dbReference type="RefSeq" id="WP_265383037.1">
    <property type="nucleotide sequence ID" value="NZ_CP110615.1"/>
</dbReference>
<protein>
    <submittedName>
        <fullName evidence="4">Sirohydrochlorin chelatase</fullName>
    </submittedName>
</protein>
<name>A0ABY6NZY9_9NOCA</name>
<organism evidence="4 5">
    <name type="scientific">Rhodococcus antarcticus</name>
    <dbReference type="NCBI Taxonomy" id="2987751"/>
    <lineage>
        <taxon>Bacteria</taxon>
        <taxon>Bacillati</taxon>
        <taxon>Actinomycetota</taxon>
        <taxon>Actinomycetes</taxon>
        <taxon>Mycobacteriales</taxon>
        <taxon>Nocardiaceae</taxon>
        <taxon>Rhodococcus</taxon>
    </lineage>
</organism>
<dbReference type="Pfam" id="PF01903">
    <property type="entry name" value="CbiX"/>
    <property type="match status" value="2"/>
</dbReference>
<dbReference type="Gene3D" id="3.40.50.1400">
    <property type="match status" value="2"/>
</dbReference>
<dbReference type="CDD" id="cd03416">
    <property type="entry name" value="CbiX_SirB_N"/>
    <property type="match status" value="1"/>
</dbReference>
<keyword evidence="2" id="KW-0456">Lyase</keyword>
<gene>
    <name evidence="4" type="ORF">RHODO2019_17845</name>
</gene>
<dbReference type="EMBL" id="CP110615">
    <property type="protein sequence ID" value="UZJ24931.1"/>
    <property type="molecule type" value="Genomic_DNA"/>
</dbReference>
<keyword evidence="1" id="KW-0479">Metal-binding</keyword>